<dbReference type="CDD" id="cd00075">
    <property type="entry name" value="HATPase"/>
    <property type="match status" value="1"/>
</dbReference>
<dbReference type="InterPro" id="IPR050351">
    <property type="entry name" value="BphY/WalK/GraS-like"/>
</dbReference>
<dbReference type="Gene3D" id="1.10.287.130">
    <property type="match status" value="1"/>
</dbReference>
<dbReference type="Proteomes" id="UP000009026">
    <property type="component" value="Chromosome"/>
</dbReference>
<dbReference type="SMART" id="SM00387">
    <property type="entry name" value="HATPase_c"/>
    <property type="match status" value="1"/>
</dbReference>
<dbReference type="InterPro" id="IPR013656">
    <property type="entry name" value="PAS_4"/>
</dbReference>
<dbReference type="PANTHER" id="PTHR42878">
    <property type="entry name" value="TWO-COMPONENT HISTIDINE KINASE"/>
    <property type="match status" value="1"/>
</dbReference>
<dbReference type="InterPro" id="IPR003018">
    <property type="entry name" value="GAF"/>
</dbReference>
<dbReference type="SMART" id="SM00388">
    <property type="entry name" value="HisKA"/>
    <property type="match status" value="1"/>
</dbReference>
<dbReference type="SMART" id="SM00091">
    <property type="entry name" value="PAS"/>
    <property type="match status" value="1"/>
</dbReference>
<keyword evidence="5" id="KW-0472">Membrane</keyword>
<keyword evidence="4" id="KW-0418">Kinase</keyword>
<dbReference type="SUPFAM" id="SSF55785">
    <property type="entry name" value="PYP-like sensor domain (PAS domain)"/>
    <property type="match status" value="1"/>
</dbReference>
<comment type="catalytic activity">
    <reaction evidence="1">
        <text>ATP + protein L-histidine = ADP + protein N-phospho-L-histidine.</text>
        <dbReference type="EC" id="2.7.13.3"/>
    </reaction>
</comment>
<evidence type="ECO:0000313" key="8">
    <source>
        <dbReference type="EMBL" id="AKQ70567.1"/>
    </source>
</evidence>
<dbReference type="GO" id="GO:0016020">
    <property type="term" value="C:membrane"/>
    <property type="evidence" value="ECO:0007669"/>
    <property type="project" value="UniProtKB-SubCell"/>
</dbReference>
<keyword evidence="3" id="KW-0808">Transferase</keyword>
<dbReference type="SUPFAM" id="SSF55874">
    <property type="entry name" value="ATPase domain of HSP90 chaperone/DNA topoisomerase II/histidine kinase"/>
    <property type="match status" value="1"/>
</dbReference>
<evidence type="ECO:0000256" key="2">
    <source>
        <dbReference type="ARBA" id="ARBA00012438"/>
    </source>
</evidence>
<keyword evidence="9" id="KW-1185">Reference proteome</keyword>
<gene>
    <name evidence="8" type="ORF">A176_007479</name>
</gene>
<dbReference type="Gene3D" id="3.30.565.10">
    <property type="entry name" value="Histidine kinase-like ATPase, C-terminal domain"/>
    <property type="match status" value="1"/>
</dbReference>
<dbReference type="CDD" id="cd00130">
    <property type="entry name" value="PAS"/>
    <property type="match status" value="1"/>
</dbReference>
<dbReference type="KEGG" id="mym:A176_007479"/>
<dbReference type="InterPro" id="IPR036890">
    <property type="entry name" value="HATPase_C_sf"/>
</dbReference>
<dbReference type="Pfam" id="PF00512">
    <property type="entry name" value="HisKA"/>
    <property type="match status" value="1"/>
</dbReference>
<dbReference type="Gene3D" id="3.30.450.20">
    <property type="entry name" value="PAS domain"/>
    <property type="match status" value="1"/>
</dbReference>
<dbReference type="InterPro" id="IPR003661">
    <property type="entry name" value="HisK_dim/P_dom"/>
</dbReference>
<evidence type="ECO:0000256" key="1">
    <source>
        <dbReference type="ARBA" id="ARBA00000085"/>
    </source>
</evidence>
<dbReference type="GO" id="GO:0030295">
    <property type="term" value="F:protein kinase activator activity"/>
    <property type="evidence" value="ECO:0007669"/>
    <property type="project" value="TreeGrafter"/>
</dbReference>
<dbReference type="PATRIC" id="fig|1297742.4.peg.7609"/>
<dbReference type="NCBIfam" id="TIGR00229">
    <property type="entry name" value="sensory_box"/>
    <property type="match status" value="1"/>
</dbReference>
<dbReference type="Pfam" id="PF08448">
    <property type="entry name" value="PAS_4"/>
    <property type="match status" value="1"/>
</dbReference>
<dbReference type="GO" id="GO:0000155">
    <property type="term" value="F:phosphorelay sensor kinase activity"/>
    <property type="evidence" value="ECO:0007669"/>
    <property type="project" value="InterPro"/>
</dbReference>
<dbReference type="Pfam" id="PF02518">
    <property type="entry name" value="HATPase_c"/>
    <property type="match status" value="1"/>
</dbReference>
<dbReference type="EC" id="2.7.13.3" evidence="2"/>
<evidence type="ECO:0000313" key="9">
    <source>
        <dbReference type="Proteomes" id="UP000009026"/>
    </source>
</evidence>
<dbReference type="eggNOG" id="COG2205">
    <property type="taxonomic scope" value="Bacteria"/>
</dbReference>
<name>A0A0H4XQC3_9BACT</name>
<dbReference type="SUPFAM" id="SSF47384">
    <property type="entry name" value="Homodimeric domain of signal transducing histidine kinase"/>
    <property type="match status" value="1"/>
</dbReference>
<dbReference type="PANTHER" id="PTHR42878:SF15">
    <property type="entry name" value="BACTERIOPHYTOCHROME"/>
    <property type="match status" value="1"/>
</dbReference>
<proteinExistence type="predicted"/>
<evidence type="ECO:0000256" key="4">
    <source>
        <dbReference type="ARBA" id="ARBA00022777"/>
    </source>
</evidence>
<dbReference type="InterPro" id="IPR036097">
    <property type="entry name" value="HisK_dim/P_sf"/>
</dbReference>
<sequence length="677" mass="74727">MMLESELHTAGKEAAPRTRTLEVAEFLRARRPQLLEDWQRVMRTLHPERETQTTWLLDHMPQLLGVLADLIDHGPEAPLTDVPDEHAMSRLDGGFDLGQVSVEYALLRKCILRRLETEKALPAPGELERMEDALDRIVTRTMTSFSQGRQRILQALDRMTRAALDSPSVDSLPSRLLTVLVESALSVDSAALLLVEGDRLVVRAAEGLGASDALGISMDLNEGFMGEAGAQRQPMALRSASTDPRVVLPALKQEGLRAVYVVPLLEGEHLLGVAYMSSRTAFVFSEADTLLFRTMAQRATAHLVHARLQARERQAHTDAQRSLSQLDALLSSTPMGIALLDRDLRYVRINQAMADINGHTKEAHLGRRFQDMAPVTAVETFEPLFQRLMDTGESGDAFEFTIPGDARTFQASFHPVRGPDDTVQGLSCTVVDVTHHKQAEAVLQRAVDFREQLMAVVGHDLRNPLNAINASAFLLSRAEELEPAERRAVDRIRNATARMGRMITDILDFARSRLGGGIPVARQQMDLAEVCQAALEELQVSAPQRALLFDTSGDTRGCWDPDRVSQVLGNLVANALQHGQEDRPVRVSVRGGAREVVLDVHNVGEPIAPALMSRLFDPFKSMPSAAPQPDLARKKRSLGLGLYIVSQIVGVHGGRVEVRSTREDGTRFTVHWPRQEG</sequence>
<evidence type="ECO:0000256" key="5">
    <source>
        <dbReference type="ARBA" id="ARBA00023136"/>
    </source>
</evidence>
<dbReference type="InterPro" id="IPR000014">
    <property type="entry name" value="PAS"/>
</dbReference>
<dbReference type="AlphaFoldDB" id="A0A0H4XQC3"/>
<dbReference type="PROSITE" id="PS50109">
    <property type="entry name" value="HIS_KIN"/>
    <property type="match status" value="1"/>
</dbReference>
<dbReference type="CDD" id="cd00082">
    <property type="entry name" value="HisKA"/>
    <property type="match status" value="1"/>
</dbReference>
<reference evidence="8 9" key="1">
    <citation type="journal article" date="2016" name="PLoS ONE">
        <title>Complete Genome Sequence and Comparative Genomics of a Novel Myxobacterium Myxococcus hansupus.</title>
        <authorList>
            <person name="Sharma G."/>
            <person name="Narwani T."/>
            <person name="Subramanian S."/>
        </authorList>
    </citation>
    <scope>NUCLEOTIDE SEQUENCE [LARGE SCALE GENOMIC DNA]</scope>
    <source>
        <strain evidence="9">mixupus</strain>
    </source>
</reference>
<dbReference type="Gene3D" id="3.30.450.40">
    <property type="match status" value="1"/>
</dbReference>
<dbReference type="GO" id="GO:0000156">
    <property type="term" value="F:phosphorelay response regulator activity"/>
    <property type="evidence" value="ECO:0007669"/>
    <property type="project" value="TreeGrafter"/>
</dbReference>
<dbReference type="Pfam" id="PF13185">
    <property type="entry name" value="GAF_2"/>
    <property type="match status" value="1"/>
</dbReference>
<accession>A0A0H4XQC3</accession>
<dbReference type="InterPro" id="IPR035965">
    <property type="entry name" value="PAS-like_dom_sf"/>
</dbReference>
<evidence type="ECO:0000259" key="6">
    <source>
        <dbReference type="PROSITE" id="PS50109"/>
    </source>
</evidence>
<dbReference type="GO" id="GO:0007234">
    <property type="term" value="P:osmosensory signaling via phosphorelay pathway"/>
    <property type="evidence" value="ECO:0007669"/>
    <property type="project" value="TreeGrafter"/>
</dbReference>
<organism evidence="8 9">
    <name type="scientific">Pseudomyxococcus hansupus</name>
    <dbReference type="NCBI Taxonomy" id="1297742"/>
    <lineage>
        <taxon>Bacteria</taxon>
        <taxon>Pseudomonadati</taxon>
        <taxon>Myxococcota</taxon>
        <taxon>Myxococcia</taxon>
        <taxon>Myxococcales</taxon>
        <taxon>Cystobacterineae</taxon>
        <taxon>Myxococcaceae</taxon>
        <taxon>Pseudomyxococcus</taxon>
    </lineage>
</organism>
<dbReference type="eggNOG" id="COG2203">
    <property type="taxonomic scope" value="Bacteria"/>
</dbReference>
<dbReference type="SMART" id="SM00065">
    <property type="entry name" value="GAF"/>
    <property type="match status" value="1"/>
</dbReference>
<evidence type="ECO:0000256" key="3">
    <source>
        <dbReference type="ARBA" id="ARBA00022679"/>
    </source>
</evidence>
<dbReference type="SUPFAM" id="SSF55781">
    <property type="entry name" value="GAF domain-like"/>
    <property type="match status" value="1"/>
</dbReference>
<dbReference type="InterPro" id="IPR029016">
    <property type="entry name" value="GAF-like_dom_sf"/>
</dbReference>
<dbReference type="PROSITE" id="PS50112">
    <property type="entry name" value="PAS"/>
    <property type="match status" value="1"/>
</dbReference>
<dbReference type="InterPro" id="IPR003594">
    <property type="entry name" value="HATPase_dom"/>
</dbReference>
<dbReference type="InterPro" id="IPR005467">
    <property type="entry name" value="His_kinase_dom"/>
</dbReference>
<dbReference type="EMBL" id="CP012109">
    <property type="protein sequence ID" value="AKQ70567.1"/>
    <property type="molecule type" value="Genomic_DNA"/>
</dbReference>
<protein>
    <recommendedName>
        <fullName evidence="2">histidine kinase</fullName>
        <ecNumber evidence="2">2.7.13.3</ecNumber>
    </recommendedName>
</protein>
<evidence type="ECO:0000259" key="7">
    <source>
        <dbReference type="PROSITE" id="PS50112"/>
    </source>
</evidence>
<feature type="domain" description="Histidine kinase" evidence="6">
    <location>
        <begin position="456"/>
        <end position="676"/>
    </location>
</feature>
<dbReference type="STRING" id="1297742.A176_007479"/>
<feature type="domain" description="PAS" evidence="7">
    <location>
        <begin position="322"/>
        <end position="392"/>
    </location>
</feature>